<feature type="compositionally biased region" description="Basic and acidic residues" evidence="1">
    <location>
        <begin position="204"/>
        <end position="222"/>
    </location>
</feature>
<gene>
    <name evidence="4" type="ORF">niasHT_024389</name>
</gene>
<keyword evidence="2" id="KW-0812">Transmembrane</keyword>
<organism evidence="4 5">
    <name type="scientific">Heterodera trifolii</name>
    <dbReference type="NCBI Taxonomy" id="157864"/>
    <lineage>
        <taxon>Eukaryota</taxon>
        <taxon>Metazoa</taxon>
        <taxon>Ecdysozoa</taxon>
        <taxon>Nematoda</taxon>
        <taxon>Chromadorea</taxon>
        <taxon>Rhabditida</taxon>
        <taxon>Tylenchina</taxon>
        <taxon>Tylenchomorpha</taxon>
        <taxon>Tylenchoidea</taxon>
        <taxon>Heteroderidae</taxon>
        <taxon>Heteroderinae</taxon>
        <taxon>Heterodera</taxon>
    </lineage>
</organism>
<feature type="signal peptide" evidence="3">
    <location>
        <begin position="1"/>
        <end position="33"/>
    </location>
</feature>
<evidence type="ECO:0000256" key="3">
    <source>
        <dbReference type="SAM" id="SignalP"/>
    </source>
</evidence>
<feature type="region of interest" description="Disordered" evidence="1">
    <location>
        <begin position="108"/>
        <end position="153"/>
    </location>
</feature>
<keyword evidence="2" id="KW-1133">Transmembrane helix</keyword>
<reference evidence="4 5" key="1">
    <citation type="submission" date="2024-10" db="EMBL/GenBank/DDBJ databases">
        <authorList>
            <person name="Kim D."/>
        </authorList>
    </citation>
    <scope>NUCLEOTIDE SEQUENCE [LARGE SCALE GENOMIC DNA]</scope>
    <source>
        <strain evidence="4">BH-2024</strain>
    </source>
</reference>
<protein>
    <submittedName>
        <fullName evidence="4">Uncharacterized protein</fullName>
    </submittedName>
</protein>
<accession>A0ABD2JYB3</accession>
<evidence type="ECO:0000313" key="4">
    <source>
        <dbReference type="EMBL" id="KAL3095563.1"/>
    </source>
</evidence>
<dbReference type="AlphaFoldDB" id="A0ABD2JYB3"/>
<keyword evidence="5" id="KW-1185">Reference proteome</keyword>
<sequence>MMPSRSFFIKFKWEFAFVAFLLVLSECFCSVDAQQMENNTVTTNITSSRTTTTPSAPSHTTTKAGLFGLDDEHKLQMLIGGGVIAAIVLLVVVVLIVRCCCCKKRKRRHSHTSDDDNHNDQHGEEEHGKNKSPKPSGHKASSTISAVPSEYNTNTRLGATDLDVEAEVVPKTKPVVPKKPKSKQIKHKLASFFGSSSSTTKRPSAADHGVEVPETIRDDENA</sequence>
<feature type="compositionally biased region" description="Polar residues" evidence="1">
    <location>
        <begin position="193"/>
        <end position="202"/>
    </location>
</feature>
<keyword evidence="3" id="KW-0732">Signal</keyword>
<keyword evidence="2" id="KW-0472">Membrane</keyword>
<evidence type="ECO:0000313" key="5">
    <source>
        <dbReference type="Proteomes" id="UP001620626"/>
    </source>
</evidence>
<comment type="caution">
    <text evidence="4">The sequence shown here is derived from an EMBL/GenBank/DDBJ whole genome shotgun (WGS) entry which is preliminary data.</text>
</comment>
<feature type="transmembrane region" description="Helical" evidence="2">
    <location>
        <begin position="77"/>
        <end position="101"/>
    </location>
</feature>
<dbReference type="Proteomes" id="UP001620626">
    <property type="component" value="Unassembled WGS sequence"/>
</dbReference>
<name>A0ABD2JYB3_9BILA</name>
<feature type="compositionally biased region" description="Basic residues" evidence="1">
    <location>
        <begin position="176"/>
        <end position="189"/>
    </location>
</feature>
<dbReference type="EMBL" id="JBICBT010000879">
    <property type="protein sequence ID" value="KAL3095563.1"/>
    <property type="molecule type" value="Genomic_DNA"/>
</dbReference>
<proteinExistence type="predicted"/>
<evidence type="ECO:0000256" key="1">
    <source>
        <dbReference type="SAM" id="MobiDB-lite"/>
    </source>
</evidence>
<evidence type="ECO:0000256" key="2">
    <source>
        <dbReference type="SAM" id="Phobius"/>
    </source>
</evidence>
<feature type="region of interest" description="Disordered" evidence="1">
    <location>
        <begin position="170"/>
        <end position="222"/>
    </location>
</feature>
<feature type="compositionally biased region" description="Polar residues" evidence="1">
    <location>
        <begin position="139"/>
        <end position="153"/>
    </location>
</feature>
<feature type="compositionally biased region" description="Basic and acidic residues" evidence="1">
    <location>
        <begin position="111"/>
        <end position="129"/>
    </location>
</feature>
<feature type="chain" id="PRO_5044888383" evidence="3">
    <location>
        <begin position="34"/>
        <end position="222"/>
    </location>
</feature>